<dbReference type="GO" id="GO:0034451">
    <property type="term" value="C:centriolar satellite"/>
    <property type="evidence" value="ECO:0007669"/>
    <property type="project" value="TreeGrafter"/>
</dbReference>
<dbReference type="PANTHER" id="PTHR22367:SF2">
    <property type="entry name" value="COILED-COIL DOMAIN-CONTAINING PROTEIN 14"/>
    <property type="match status" value="1"/>
</dbReference>
<evidence type="ECO:0000313" key="3">
    <source>
        <dbReference type="Proteomes" id="UP000504632"/>
    </source>
</evidence>
<sequence length="891" mass="96373">MARQGFPKHKVVSSGRLTSSARGQINKRKVSGRHTAPLEPAYSLYSTDSEDQVTVVNKGLDRCAALLNCILEAEKTENKPSSSKVTKAVSSKPKSKLSAGKNEAEKERHGKKSSVVAHPTKRPAPVQKTILSSRSYPGFQKQSCCHGNQSPAAGPALVSNGPAFHDATPEPVLALVQTAPLACPLPGASGSLPSSGPQTATVFNSRLTTSTPALSPQRPGSVHTEPNSGSSNGQMHHLTQHWATLTTGAPSAPNAIITTTVSAGQYETTASVAPPVQPLSTFTAPSPLQQAFTPSGGQGVLEFSNPHLSTSPVGTHGPSVPFRQPPQPLAGAPFTAQEPQVPVVFPQPAPNGPYMSCSGAQDQMASSGESSEDSAGSTSEEEDHDGVDTMPVRDTSCQTSADHQKVFQHKTKSTSPEKTARKVMTVKYLLGELKTLVANQDSEAVRLISEVEQSISLLPAMVGSTNIQAEIALALQPLRSENVQLRRRLRILNQQLMERERAERQARTEDFNLELVSLQSLNHTLQTQLQEMRKELEETQLENKRLEQALKDTDGNLQQSREHFELETHRIRMDVSEALAEMRNCQNQLEISEKEKVALSLTIQQREAEITRLHEVIRNLQGGSAPVLTNPLVAKEIHSTSTTTQLTKHVLNKHESEQKGQEAPDQVTESIKAYLQTLNGREQDSPPHRLSPSRSSGESYRPAEGRDSSRSTVGTTGKTGQIDAGIEIQRPAPLGTAFVPLRETVRELPSRGESQSDSPVRREGLAGQLGLQYLSRALDKLSVSNGLPSQTSKVVTSRLRRADGRPTNGVCQPQHARRCLEMGKTPAYAERASFLDSSLSACDIGSLASDWSVNSWSTFNTRDEQDFRNGLAALDASIASLQKTIKADLKR</sequence>
<protein>
    <submittedName>
        <fullName evidence="4">Coiled-coil domain-containing protein 14</fullName>
    </submittedName>
</protein>
<feature type="compositionally biased region" description="Basic residues" evidence="2">
    <location>
        <begin position="1"/>
        <end position="11"/>
    </location>
</feature>
<evidence type="ECO:0000313" key="4">
    <source>
        <dbReference type="RefSeq" id="XP_030637708.1"/>
    </source>
</evidence>
<feature type="region of interest" description="Disordered" evidence="2">
    <location>
        <begin position="348"/>
        <end position="418"/>
    </location>
</feature>
<keyword evidence="3" id="KW-1185">Reference proteome</keyword>
<feature type="region of interest" description="Disordered" evidence="2">
    <location>
        <begin position="209"/>
        <end position="235"/>
    </location>
</feature>
<proteinExistence type="predicted"/>
<evidence type="ECO:0000256" key="1">
    <source>
        <dbReference type="SAM" id="Coils"/>
    </source>
</evidence>
<feature type="compositionally biased region" description="Low complexity" evidence="2">
    <location>
        <begin position="79"/>
        <end position="92"/>
    </location>
</feature>
<accession>A0A6J2W0L3</accession>
<feature type="coiled-coil region" evidence="1">
    <location>
        <begin position="475"/>
        <end position="595"/>
    </location>
</feature>
<dbReference type="RefSeq" id="XP_030637708.1">
    <property type="nucleotide sequence ID" value="XM_030781848.1"/>
</dbReference>
<feature type="compositionally biased region" description="Low complexity" evidence="2">
    <location>
        <begin position="365"/>
        <end position="378"/>
    </location>
</feature>
<dbReference type="PANTHER" id="PTHR22367">
    <property type="entry name" value="COILED-COIL DOMAIN-CONTAINING PROTEIN 14"/>
    <property type="match status" value="1"/>
</dbReference>
<feature type="region of interest" description="Disordered" evidence="2">
    <location>
        <begin position="1"/>
        <end position="34"/>
    </location>
</feature>
<dbReference type="GeneID" id="115818473"/>
<dbReference type="InterPro" id="IPR029343">
    <property type="entry name" value="CCDC14"/>
</dbReference>
<name>A0A6J2W0L3_CHACN</name>
<feature type="compositionally biased region" description="Polar residues" evidence="2">
    <location>
        <begin position="224"/>
        <end position="234"/>
    </location>
</feature>
<dbReference type="CTD" id="64770"/>
<dbReference type="AlphaFoldDB" id="A0A6J2W0L3"/>
<evidence type="ECO:0000256" key="2">
    <source>
        <dbReference type="SAM" id="MobiDB-lite"/>
    </source>
</evidence>
<keyword evidence="1" id="KW-0175">Coiled coil</keyword>
<feature type="region of interest" description="Disordered" evidence="2">
    <location>
        <begin position="76"/>
        <end position="127"/>
    </location>
</feature>
<dbReference type="Pfam" id="PF15254">
    <property type="entry name" value="CCDC14"/>
    <property type="match status" value="3"/>
</dbReference>
<dbReference type="InParanoid" id="A0A6J2W0L3"/>
<dbReference type="OrthoDB" id="10014807at2759"/>
<organism evidence="3 4">
    <name type="scientific">Chanos chanos</name>
    <name type="common">Milkfish</name>
    <name type="synonym">Mugil chanos</name>
    <dbReference type="NCBI Taxonomy" id="29144"/>
    <lineage>
        <taxon>Eukaryota</taxon>
        <taxon>Metazoa</taxon>
        <taxon>Chordata</taxon>
        <taxon>Craniata</taxon>
        <taxon>Vertebrata</taxon>
        <taxon>Euteleostomi</taxon>
        <taxon>Actinopterygii</taxon>
        <taxon>Neopterygii</taxon>
        <taxon>Teleostei</taxon>
        <taxon>Ostariophysi</taxon>
        <taxon>Gonorynchiformes</taxon>
        <taxon>Chanidae</taxon>
        <taxon>Chanos</taxon>
    </lineage>
</organism>
<reference evidence="4" key="1">
    <citation type="submission" date="2025-08" db="UniProtKB">
        <authorList>
            <consortium name="RefSeq"/>
        </authorList>
    </citation>
    <scope>IDENTIFICATION</scope>
</reference>
<feature type="compositionally biased region" description="Polar residues" evidence="2">
    <location>
        <begin position="710"/>
        <end position="719"/>
    </location>
</feature>
<feature type="region of interest" description="Disordered" evidence="2">
    <location>
        <begin position="678"/>
        <end position="724"/>
    </location>
</feature>
<gene>
    <name evidence="4" type="primary">ccdc14</name>
</gene>
<dbReference type="GO" id="GO:0071539">
    <property type="term" value="P:protein localization to centrosome"/>
    <property type="evidence" value="ECO:0007669"/>
    <property type="project" value="TreeGrafter"/>
</dbReference>
<dbReference type="Proteomes" id="UP000504632">
    <property type="component" value="Chromosome 8"/>
</dbReference>